<keyword evidence="1" id="KW-0812">Transmembrane</keyword>
<dbReference type="GO" id="GO:0016757">
    <property type="term" value="F:glycosyltransferase activity"/>
    <property type="evidence" value="ECO:0007669"/>
    <property type="project" value="InterPro"/>
</dbReference>
<sequence>MTGINNFVNHIFLSCFFALAFFNAYDNMKSGMKIAVITSSLYEKDGWGRYSLNLLKALGGEGIDTTVISSDRHAGDFSAISMHRILGRGLKNLFTIPFDIFYLRRVVRDCDLVHIFTEPDIFVGAFLGKPYIVSTHGTYALRYLEKRVTRSIARRLFESATGIICTSKFTCRKMSIFCRLPQTINVPNGVDTEHFTPGMERNAAPFLITVGELKPRKGQDLGIAAVEILKKKYPSIRYYIVGNDRNDFGDNLRRMAEKKGLSENVIFAGSVDEGELLNYYRRSRVFLLPSRVDASGSFEGYPLSIMEGNACGLPAIGSFGCGAELFIIPEKNGYLIQPEDIDGLIHAIEMIIEDPLRYRQFSDSARALAEEFSWKKNAQKLVEFYHRAVNHENKN</sequence>
<name>A0A1G2L3D3_9BACT</name>
<reference evidence="4 5" key="1">
    <citation type="journal article" date="2016" name="Nat. Commun.">
        <title>Thousands of microbial genomes shed light on interconnected biogeochemical processes in an aquifer system.</title>
        <authorList>
            <person name="Anantharaman K."/>
            <person name="Brown C.T."/>
            <person name="Hug L.A."/>
            <person name="Sharon I."/>
            <person name="Castelle C.J."/>
            <person name="Probst A.J."/>
            <person name="Thomas B.C."/>
            <person name="Singh A."/>
            <person name="Wilkins M.J."/>
            <person name="Karaoz U."/>
            <person name="Brodie E.L."/>
            <person name="Williams K.H."/>
            <person name="Hubbard S.S."/>
            <person name="Banfield J.F."/>
        </authorList>
    </citation>
    <scope>NUCLEOTIDE SEQUENCE [LARGE SCALE GENOMIC DNA]</scope>
</reference>
<keyword evidence="1" id="KW-1133">Transmembrane helix</keyword>
<evidence type="ECO:0000313" key="4">
    <source>
        <dbReference type="EMBL" id="OHA06216.1"/>
    </source>
</evidence>
<accession>A0A1G2L3D3</accession>
<dbReference type="Gene3D" id="3.40.50.2000">
    <property type="entry name" value="Glycogen Phosphorylase B"/>
    <property type="match status" value="2"/>
</dbReference>
<dbReference type="PANTHER" id="PTHR12526">
    <property type="entry name" value="GLYCOSYLTRANSFERASE"/>
    <property type="match status" value="1"/>
</dbReference>
<dbReference type="CDD" id="cd03801">
    <property type="entry name" value="GT4_PimA-like"/>
    <property type="match status" value="1"/>
</dbReference>
<protein>
    <recommendedName>
        <fullName evidence="6">Glycosyl transferase family 1 domain-containing protein</fullName>
    </recommendedName>
</protein>
<dbReference type="InterPro" id="IPR028098">
    <property type="entry name" value="Glyco_trans_4-like_N"/>
</dbReference>
<dbReference type="SUPFAM" id="SSF53756">
    <property type="entry name" value="UDP-Glycosyltransferase/glycogen phosphorylase"/>
    <property type="match status" value="1"/>
</dbReference>
<comment type="caution">
    <text evidence="4">The sequence shown here is derived from an EMBL/GenBank/DDBJ whole genome shotgun (WGS) entry which is preliminary data.</text>
</comment>
<dbReference type="AlphaFoldDB" id="A0A1G2L3D3"/>
<evidence type="ECO:0000256" key="1">
    <source>
        <dbReference type="SAM" id="Phobius"/>
    </source>
</evidence>
<evidence type="ECO:0000259" key="3">
    <source>
        <dbReference type="Pfam" id="PF13439"/>
    </source>
</evidence>
<evidence type="ECO:0000259" key="2">
    <source>
        <dbReference type="Pfam" id="PF00534"/>
    </source>
</evidence>
<dbReference type="InterPro" id="IPR001296">
    <property type="entry name" value="Glyco_trans_1"/>
</dbReference>
<keyword evidence="1" id="KW-0472">Membrane</keyword>
<feature type="domain" description="Glycosyltransferase subfamily 4-like N-terminal" evidence="3">
    <location>
        <begin position="46"/>
        <end position="193"/>
    </location>
</feature>
<dbReference type="Pfam" id="PF00534">
    <property type="entry name" value="Glycos_transf_1"/>
    <property type="match status" value="1"/>
</dbReference>
<proteinExistence type="predicted"/>
<dbReference type="EMBL" id="MHQO01000036">
    <property type="protein sequence ID" value="OHA06216.1"/>
    <property type="molecule type" value="Genomic_DNA"/>
</dbReference>
<dbReference type="Proteomes" id="UP000177982">
    <property type="component" value="Unassembled WGS sequence"/>
</dbReference>
<evidence type="ECO:0008006" key="6">
    <source>
        <dbReference type="Google" id="ProtNLM"/>
    </source>
</evidence>
<organism evidence="4 5">
    <name type="scientific">Candidatus Sungbacteria bacterium RIFCSPLOWO2_01_FULL_47_10</name>
    <dbReference type="NCBI Taxonomy" id="1802276"/>
    <lineage>
        <taxon>Bacteria</taxon>
        <taxon>Candidatus Sungiibacteriota</taxon>
    </lineage>
</organism>
<evidence type="ECO:0000313" key="5">
    <source>
        <dbReference type="Proteomes" id="UP000177982"/>
    </source>
</evidence>
<feature type="transmembrane region" description="Helical" evidence="1">
    <location>
        <begin position="6"/>
        <end position="25"/>
    </location>
</feature>
<feature type="domain" description="Glycosyl transferase family 1" evidence="2">
    <location>
        <begin position="202"/>
        <end position="366"/>
    </location>
</feature>
<gene>
    <name evidence="4" type="ORF">A2934_05775</name>
</gene>
<dbReference type="Pfam" id="PF13439">
    <property type="entry name" value="Glyco_transf_4"/>
    <property type="match status" value="1"/>
</dbReference>